<evidence type="ECO:0000313" key="6">
    <source>
        <dbReference type="Proteomes" id="UP000002274"/>
    </source>
</evidence>
<dbReference type="STRING" id="59922.P9303_09781"/>
<keyword evidence="3" id="KW-0472">Membrane</keyword>
<name>A2C8B7_PROM3</name>
<evidence type="ECO:0000259" key="4">
    <source>
        <dbReference type="Pfam" id="PF03816"/>
    </source>
</evidence>
<dbReference type="InterPro" id="IPR050922">
    <property type="entry name" value="LytR/CpsA/Psr_CW_biosynth"/>
</dbReference>
<dbReference type="EMBL" id="CP000554">
    <property type="protein sequence ID" value="ABM77727.1"/>
    <property type="molecule type" value="Genomic_DNA"/>
</dbReference>
<feature type="domain" description="Cell envelope-related transcriptional attenuator" evidence="4">
    <location>
        <begin position="112"/>
        <end position="261"/>
    </location>
</feature>
<dbReference type="PANTHER" id="PTHR33392:SF6">
    <property type="entry name" value="POLYISOPRENYL-TEICHOIC ACID--PEPTIDOGLYCAN TEICHOIC ACID TRANSFERASE TAGU"/>
    <property type="match status" value="1"/>
</dbReference>
<feature type="region of interest" description="Disordered" evidence="2">
    <location>
        <begin position="1"/>
        <end position="27"/>
    </location>
</feature>
<keyword evidence="3" id="KW-1133">Transmembrane helix</keyword>
<evidence type="ECO:0000256" key="2">
    <source>
        <dbReference type="SAM" id="MobiDB-lite"/>
    </source>
</evidence>
<reference evidence="5 6" key="1">
    <citation type="journal article" date="2007" name="PLoS Genet.">
        <title>Patterns and implications of gene gain and loss in the evolution of Prochlorococcus.</title>
        <authorList>
            <person name="Kettler G.C."/>
            <person name="Martiny A.C."/>
            <person name="Huang K."/>
            <person name="Zucker J."/>
            <person name="Coleman M.L."/>
            <person name="Rodrigue S."/>
            <person name="Chen F."/>
            <person name="Lapidus A."/>
            <person name="Ferriera S."/>
            <person name="Johnson J."/>
            <person name="Steglich C."/>
            <person name="Church G.M."/>
            <person name="Richardson P."/>
            <person name="Chisholm S.W."/>
        </authorList>
    </citation>
    <scope>NUCLEOTIDE SEQUENCE [LARGE SCALE GENOMIC DNA]</scope>
    <source>
        <strain evidence="5 6">MIT 9303</strain>
    </source>
</reference>
<sequence>MSKTVIPLSSTRLMPTQDSGRTPSSVGRWMGKYPGRTLLRLAAILGGLWLASTALGLLWPKPDQVAKGDPSVDKATSLAPLPKQPIIILLVGIDSDQLNDLTNKAAPMGSANADSLMLVKVAAKQPVEVLQLPIELAVTLPGSNEMQPLASSYGRGGIALTADVIAEILGLTKGQPHRFVVIPRKALRVLVDGLGDVEVNLNAPIKHKDNAQNYSVDLQAGRQRLNGGEVEQLVRYRAGPEEESGRRQRQQWILNGLSRQLRQPNTLAKLPKLLKEFSKEVQTDLTPRELLSLTAAALSNNQFPILSELPLAPRAGEQTLRQLKASHPMPLWPQGN</sequence>
<protein>
    <submittedName>
        <fullName evidence="5">Possible LytR-membrane bound transcriptional regulator</fullName>
    </submittedName>
</protein>
<evidence type="ECO:0000256" key="3">
    <source>
        <dbReference type="SAM" id="Phobius"/>
    </source>
</evidence>
<dbReference type="NCBIfam" id="TIGR00350">
    <property type="entry name" value="lytR_cpsA_psr"/>
    <property type="match status" value="1"/>
</dbReference>
<dbReference type="Gene3D" id="3.40.630.190">
    <property type="entry name" value="LCP protein"/>
    <property type="match status" value="1"/>
</dbReference>
<dbReference type="InterPro" id="IPR004474">
    <property type="entry name" value="LytR_CpsA_psr"/>
</dbReference>
<dbReference type="KEGG" id="pmf:P9303_09781"/>
<gene>
    <name evidence="5" type="ordered locus">P9303_09781</name>
</gene>
<feature type="compositionally biased region" description="Polar residues" evidence="2">
    <location>
        <begin position="1"/>
        <end position="25"/>
    </location>
</feature>
<dbReference type="AlphaFoldDB" id="A2C8B7"/>
<dbReference type="HOGENOM" id="CLU_839196_0_0_3"/>
<accession>A2C8B7</accession>
<dbReference type="RefSeq" id="WP_011825633.1">
    <property type="nucleotide sequence ID" value="NC_008820.1"/>
</dbReference>
<dbReference type="Proteomes" id="UP000002274">
    <property type="component" value="Chromosome"/>
</dbReference>
<evidence type="ECO:0000256" key="1">
    <source>
        <dbReference type="ARBA" id="ARBA00006068"/>
    </source>
</evidence>
<dbReference type="PANTHER" id="PTHR33392">
    <property type="entry name" value="POLYISOPRENYL-TEICHOIC ACID--PEPTIDOGLYCAN TEICHOIC ACID TRANSFERASE TAGU"/>
    <property type="match status" value="1"/>
</dbReference>
<feature type="transmembrane region" description="Helical" evidence="3">
    <location>
        <begin position="38"/>
        <end position="59"/>
    </location>
</feature>
<evidence type="ECO:0000313" key="5">
    <source>
        <dbReference type="EMBL" id="ABM77727.1"/>
    </source>
</evidence>
<organism evidence="5 6">
    <name type="scientific">Prochlorococcus marinus (strain MIT 9303)</name>
    <dbReference type="NCBI Taxonomy" id="59922"/>
    <lineage>
        <taxon>Bacteria</taxon>
        <taxon>Bacillati</taxon>
        <taxon>Cyanobacteriota</taxon>
        <taxon>Cyanophyceae</taxon>
        <taxon>Synechococcales</taxon>
        <taxon>Prochlorococcaceae</taxon>
        <taxon>Prochlorococcus</taxon>
    </lineage>
</organism>
<dbReference type="Pfam" id="PF03816">
    <property type="entry name" value="LytR_cpsA_psr"/>
    <property type="match status" value="1"/>
</dbReference>
<comment type="similarity">
    <text evidence="1">Belongs to the LytR/CpsA/Psr (LCP) family.</text>
</comment>
<keyword evidence="3" id="KW-0812">Transmembrane</keyword>
<proteinExistence type="inferred from homology"/>